<evidence type="ECO:0000313" key="3">
    <source>
        <dbReference type="Proteomes" id="UP000054538"/>
    </source>
</evidence>
<dbReference type="STRING" id="930991.A0A0D0D9A4"/>
<reference evidence="3" key="2">
    <citation type="submission" date="2015-01" db="EMBL/GenBank/DDBJ databases">
        <title>Evolutionary Origins and Diversification of the Mycorrhizal Mutualists.</title>
        <authorList>
            <consortium name="DOE Joint Genome Institute"/>
            <consortium name="Mycorrhizal Genomics Consortium"/>
            <person name="Kohler A."/>
            <person name="Kuo A."/>
            <person name="Nagy L.G."/>
            <person name="Floudas D."/>
            <person name="Copeland A."/>
            <person name="Barry K.W."/>
            <person name="Cichocki N."/>
            <person name="Veneault-Fourrey C."/>
            <person name="LaButti K."/>
            <person name="Lindquist E.A."/>
            <person name="Lipzen A."/>
            <person name="Lundell T."/>
            <person name="Morin E."/>
            <person name="Murat C."/>
            <person name="Riley R."/>
            <person name="Ohm R."/>
            <person name="Sun H."/>
            <person name="Tunlid A."/>
            <person name="Henrissat B."/>
            <person name="Grigoriev I.V."/>
            <person name="Hibbett D.S."/>
            <person name="Martin F."/>
        </authorList>
    </citation>
    <scope>NUCLEOTIDE SEQUENCE [LARGE SCALE GENOMIC DNA]</scope>
    <source>
        <strain evidence="3">Ve08.2h10</strain>
    </source>
</reference>
<feature type="compositionally biased region" description="Low complexity" evidence="1">
    <location>
        <begin position="167"/>
        <end position="177"/>
    </location>
</feature>
<evidence type="ECO:0000256" key="1">
    <source>
        <dbReference type="SAM" id="MobiDB-lite"/>
    </source>
</evidence>
<sequence length="220" mass="24259">FWSQSDYKKWEKGPEAQATITTHGPLPYLEDYPEATITAMMKKMRAIWQGFKCCMLAPKTWGSTLDFVRDSFNLEVVRGFPQMGLCDNFWKVDAVATARYSLWTQMHLKESNKRKVNTKSEPPEELGSPEPNTKKIKVNSDSSISPSTSPMDLDTSGPSSSLHDFSESSTASTTSPPCTSPLIFKNTIILPASDNVPTVETVASASDMGSVTIPEVKNPL</sequence>
<gene>
    <name evidence="2" type="ORF">PAXRUDRAFT_168112</name>
</gene>
<organism evidence="2 3">
    <name type="scientific">Paxillus rubicundulus Ve08.2h10</name>
    <dbReference type="NCBI Taxonomy" id="930991"/>
    <lineage>
        <taxon>Eukaryota</taxon>
        <taxon>Fungi</taxon>
        <taxon>Dikarya</taxon>
        <taxon>Basidiomycota</taxon>
        <taxon>Agaricomycotina</taxon>
        <taxon>Agaricomycetes</taxon>
        <taxon>Agaricomycetidae</taxon>
        <taxon>Boletales</taxon>
        <taxon>Paxilineae</taxon>
        <taxon>Paxillaceae</taxon>
        <taxon>Paxillus</taxon>
    </lineage>
</organism>
<dbReference type="HOGENOM" id="CLU_1258800_0_0_1"/>
<proteinExistence type="predicted"/>
<keyword evidence="3" id="KW-1185">Reference proteome</keyword>
<name>A0A0D0D9A4_9AGAM</name>
<evidence type="ECO:0000313" key="2">
    <source>
        <dbReference type="EMBL" id="KIK77009.1"/>
    </source>
</evidence>
<dbReference type="AlphaFoldDB" id="A0A0D0D9A4"/>
<reference evidence="2 3" key="1">
    <citation type="submission" date="2014-04" db="EMBL/GenBank/DDBJ databases">
        <authorList>
            <consortium name="DOE Joint Genome Institute"/>
            <person name="Kuo A."/>
            <person name="Kohler A."/>
            <person name="Jargeat P."/>
            <person name="Nagy L.G."/>
            <person name="Floudas D."/>
            <person name="Copeland A."/>
            <person name="Barry K.W."/>
            <person name="Cichocki N."/>
            <person name="Veneault-Fourrey C."/>
            <person name="LaButti K."/>
            <person name="Lindquist E.A."/>
            <person name="Lipzen A."/>
            <person name="Lundell T."/>
            <person name="Morin E."/>
            <person name="Murat C."/>
            <person name="Sun H."/>
            <person name="Tunlid A."/>
            <person name="Henrissat B."/>
            <person name="Grigoriev I.V."/>
            <person name="Hibbett D.S."/>
            <person name="Martin F."/>
            <person name="Nordberg H.P."/>
            <person name="Cantor M.N."/>
            <person name="Hua S.X."/>
        </authorList>
    </citation>
    <scope>NUCLEOTIDE SEQUENCE [LARGE SCALE GENOMIC DNA]</scope>
    <source>
        <strain evidence="2 3">Ve08.2h10</strain>
    </source>
</reference>
<feature type="compositionally biased region" description="Low complexity" evidence="1">
    <location>
        <begin position="140"/>
        <end position="149"/>
    </location>
</feature>
<dbReference type="EMBL" id="KN827188">
    <property type="protein sequence ID" value="KIK77009.1"/>
    <property type="molecule type" value="Genomic_DNA"/>
</dbReference>
<dbReference type="Proteomes" id="UP000054538">
    <property type="component" value="Unassembled WGS sequence"/>
</dbReference>
<accession>A0A0D0D9A4</accession>
<dbReference type="OrthoDB" id="2690064at2759"/>
<protein>
    <submittedName>
        <fullName evidence="2">Uncharacterized protein</fullName>
    </submittedName>
</protein>
<feature type="non-terminal residue" evidence="2">
    <location>
        <position position="1"/>
    </location>
</feature>
<feature type="region of interest" description="Disordered" evidence="1">
    <location>
        <begin position="111"/>
        <end position="177"/>
    </location>
</feature>
<dbReference type="InParanoid" id="A0A0D0D9A4"/>